<dbReference type="Gene3D" id="3.30.260.10">
    <property type="entry name" value="TCP-1-like chaperonin intermediate domain"/>
    <property type="match status" value="1"/>
</dbReference>
<dbReference type="Proteomes" id="UP000593562">
    <property type="component" value="Unassembled WGS sequence"/>
</dbReference>
<dbReference type="EMBL" id="JAAARO010000002">
    <property type="protein sequence ID" value="KAF5751274.1"/>
    <property type="molecule type" value="Genomic_DNA"/>
</dbReference>
<dbReference type="Gene3D" id="1.10.560.10">
    <property type="entry name" value="GroEL-like equatorial domain"/>
    <property type="match status" value="1"/>
</dbReference>
<dbReference type="Gene3D" id="3.50.7.10">
    <property type="entry name" value="GroEL"/>
    <property type="match status" value="1"/>
</dbReference>
<dbReference type="SUPFAM" id="SSF54849">
    <property type="entry name" value="GroEL-intermediate domain like"/>
    <property type="match status" value="1"/>
</dbReference>
<comment type="caution">
    <text evidence="3">The sequence shown here is derived from an EMBL/GenBank/DDBJ whole genome shotgun (WGS) entry which is preliminary data.</text>
</comment>
<dbReference type="InterPro" id="IPR027410">
    <property type="entry name" value="TCP-1-like_intermed_sf"/>
</dbReference>
<dbReference type="GO" id="GO:0140662">
    <property type="term" value="F:ATP-dependent protein folding chaperone"/>
    <property type="evidence" value="ECO:0007669"/>
    <property type="project" value="InterPro"/>
</dbReference>
<evidence type="ECO:0000256" key="1">
    <source>
        <dbReference type="ARBA" id="ARBA00006607"/>
    </source>
</evidence>
<dbReference type="InterPro" id="IPR027409">
    <property type="entry name" value="GroEL-like_apical_dom_sf"/>
</dbReference>
<dbReference type="PANTHER" id="PTHR45633">
    <property type="entry name" value="60 KDA HEAT SHOCK PROTEIN, MITOCHONDRIAL"/>
    <property type="match status" value="1"/>
</dbReference>
<evidence type="ECO:0000256" key="2">
    <source>
        <dbReference type="ARBA" id="ARBA00023186"/>
    </source>
</evidence>
<evidence type="ECO:0000313" key="4">
    <source>
        <dbReference type="Proteomes" id="UP000593562"/>
    </source>
</evidence>
<comment type="similarity">
    <text evidence="1">Belongs to the chaperonin (HSP60) family.</text>
</comment>
<dbReference type="InterPro" id="IPR001844">
    <property type="entry name" value="Cpn60/GroEL"/>
</dbReference>
<gene>
    <name evidence="3" type="ORF">HS088_TW02G00286</name>
</gene>
<sequence>MVLLGLGYSPSLIPYGYDSSIIMPKSRFRDLANLAILTGGEVIFEERGVTLDKVKVQDETFGTAKKARALDDITAEVTVSLDHTIILHGGGDKQLIEERCEQLYRITIRISIEKSTAVFYKHKSHERLSKLSGCPAVFKVGGASEAEVGERKERVTDALNATRASVEEGIVAGKVMFIIWRFCLSTRNYNIICFIGGGVALLYASKILTSLQTENELQKRGAPTLTIALNAGFDGTLVLGKLLEQDDHNWGFDAARGSSALAQFPVFVTVPSSKLSPLLPWFSAMRSSLSICTRLSRRFAFVSLVAT</sequence>
<proteinExistence type="inferred from homology"/>
<reference evidence="3 4" key="1">
    <citation type="journal article" date="2020" name="Nat. Commun.">
        <title>Genome of Tripterygium wilfordii and identification of cytochrome P450 involved in triptolide biosynthesis.</title>
        <authorList>
            <person name="Tu L."/>
            <person name="Su P."/>
            <person name="Zhang Z."/>
            <person name="Gao L."/>
            <person name="Wang J."/>
            <person name="Hu T."/>
            <person name="Zhou J."/>
            <person name="Zhang Y."/>
            <person name="Zhao Y."/>
            <person name="Liu Y."/>
            <person name="Song Y."/>
            <person name="Tong Y."/>
            <person name="Lu Y."/>
            <person name="Yang J."/>
            <person name="Xu C."/>
            <person name="Jia M."/>
            <person name="Peters R.J."/>
            <person name="Huang L."/>
            <person name="Gao W."/>
        </authorList>
    </citation>
    <scope>NUCLEOTIDE SEQUENCE [LARGE SCALE GENOMIC DNA]</scope>
    <source>
        <strain evidence="4">cv. XIE 37</strain>
        <tissue evidence="3">Leaf</tissue>
    </source>
</reference>
<name>A0A7J7DYL0_TRIWF</name>
<dbReference type="AlphaFoldDB" id="A0A7J7DYL0"/>
<dbReference type="InParanoid" id="A0A7J7DYL0"/>
<keyword evidence="2" id="KW-0143">Chaperone</keyword>
<protein>
    <submittedName>
        <fullName evidence="3">Uncharacterized protein</fullName>
    </submittedName>
</protein>
<keyword evidence="4" id="KW-1185">Reference proteome</keyword>
<dbReference type="SUPFAM" id="SSF52029">
    <property type="entry name" value="GroEL apical domain-like"/>
    <property type="match status" value="1"/>
</dbReference>
<accession>A0A7J7DYL0</accession>
<dbReference type="SUPFAM" id="SSF48592">
    <property type="entry name" value="GroEL equatorial domain-like"/>
    <property type="match status" value="1"/>
</dbReference>
<dbReference type="GO" id="GO:0042026">
    <property type="term" value="P:protein refolding"/>
    <property type="evidence" value="ECO:0007669"/>
    <property type="project" value="InterPro"/>
</dbReference>
<evidence type="ECO:0000313" key="3">
    <source>
        <dbReference type="EMBL" id="KAF5751274.1"/>
    </source>
</evidence>
<organism evidence="3 4">
    <name type="scientific">Tripterygium wilfordii</name>
    <name type="common">Thunder God vine</name>
    <dbReference type="NCBI Taxonomy" id="458696"/>
    <lineage>
        <taxon>Eukaryota</taxon>
        <taxon>Viridiplantae</taxon>
        <taxon>Streptophyta</taxon>
        <taxon>Embryophyta</taxon>
        <taxon>Tracheophyta</taxon>
        <taxon>Spermatophyta</taxon>
        <taxon>Magnoliopsida</taxon>
        <taxon>eudicotyledons</taxon>
        <taxon>Gunneridae</taxon>
        <taxon>Pentapetalae</taxon>
        <taxon>rosids</taxon>
        <taxon>fabids</taxon>
        <taxon>Celastrales</taxon>
        <taxon>Celastraceae</taxon>
        <taxon>Tripterygium</taxon>
    </lineage>
</organism>
<dbReference type="InterPro" id="IPR027413">
    <property type="entry name" value="GROEL-like_equatorial_sf"/>
</dbReference>